<name>A0AAV2VU81_9VIBR</name>
<gene>
    <name evidence="1" type="ORF">VIBNISOn1_450157</name>
</gene>
<dbReference type="AlphaFoldDB" id="A0AAV2VU81"/>
<comment type="caution">
    <text evidence="1">The sequence shown here is derived from an EMBL/GenBank/DDBJ whole genome shotgun (WGS) entry which is preliminary data.</text>
</comment>
<evidence type="ECO:0008006" key="3">
    <source>
        <dbReference type="Google" id="ProtNLM"/>
    </source>
</evidence>
<dbReference type="GeneID" id="97543479"/>
<dbReference type="PROSITE" id="PS51257">
    <property type="entry name" value="PROKAR_LIPOPROTEIN"/>
    <property type="match status" value="1"/>
</dbReference>
<dbReference type="Proteomes" id="UP000018211">
    <property type="component" value="Unassembled WGS sequence"/>
</dbReference>
<evidence type="ECO:0000313" key="1">
    <source>
        <dbReference type="EMBL" id="CCO48192.1"/>
    </source>
</evidence>
<organism evidence="1 2">
    <name type="scientific">Vibrio nigripulchritudo SOn1</name>
    <dbReference type="NCBI Taxonomy" id="1238450"/>
    <lineage>
        <taxon>Bacteria</taxon>
        <taxon>Pseudomonadati</taxon>
        <taxon>Pseudomonadota</taxon>
        <taxon>Gammaproteobacteria</taxon>
        <taxon>Vibrionales</taxon>
        <taxon>Vibrionaceae</taxon>
        <taxon>Vibrio</taxon>
    </lineage>
</organism>
<sequence length="173" mass="19863">MTIKWNLGLGVLCTMLMSGCQLTQQGHQGRIYDPTKIDEYQLPILIENVPVVQSFRQTRVNETWFWTQLGNDTFLPGENLVVQVLGTRPLEQPPAMFGFNLPTENGAFSINSLGPYQSWVNETESGERCMHARQNARKDSLWISIFTRYCTSDKDKSLTWVSHFKPSLILEKY</sequence>
<accession>A0AAV2VU81</accession>
<reference evidence="1 2" key="1">
    <citation type="journal article" date="2013" name="ISME J.">
        <title>Comparative genomics of pathogenic lineages of Vibrio nigripulchritudo identifies virulence-associated traits.</title>
        <authorList>
            <person name="Goudenege D."/>
            <person name="Labreuche Y."/>
            <person name="Krin E."/>
            <person name="Ansquer D."/>
            <person name="Mangenot S."/>
            <person name="Calteau A."/>
            <person name="Medigue C."/>
            <person name="Mazel D."/>
            <person name="Polz M.F."/>
            <person name="Le Roux F."/>
        </authorList>
    </citation>
    <scope>NUCLEOTIDE SEQUENCE [LARGE SCALE GENOMIC DNA]</scope>
    <source>
        <strain evidence="1 2">SOn1</strain>
    </source>
</reference>
<dbReference type="RefSeq" id="WP_004407493.1">
    <property type="nucleotide sequence ID" value="NZ_LK391965.1"/>
</dbReference>
<dbReference type="EMBL" id="CAOF01000137">
    <property type="protein sequence ID" value="CCO48192.1"/>
    <property type="molecule type" value="Genomic_DNA"/>
</dbReference>
<proteinExistence type="predicted"/>
<protein>
    <recommendedName>
        <fullName evidence="3">Lipoprotein</fullName>
    </recommendedName>
</protein>
<evidence type="ECO:0000313" key="2">
    <source>
        <dbReference type="Proteomes" id="UP000018211"/>
    </source>
</evidence>